<dbReference type="GO" id="GO:0016020">
    <property type="term" value="C:membrane"/>
    <property type="evidence" value="ECO:0007669"/>
    <property type="project" value="InterPro"/>
</dbReference>
<dbReference type="SUPFAM" id="SSF90123">
    <property type="entry name" value="ABC transporter transmembrane region"/>
    <property type="match status" value="1"/>
</dbReference>
<comment type="caution">
    <text evidence="9">The sequence shown here is derived from an EMBL/GenBank/DDBJ whole genome shotgun (WGS) entry which is preliminary data.</text>
</comment>
<evidence type="ECO:0000259" key="8">
    <source>
        <dbReference type="PROSITE" id="PS50929"/>
    </source>
</evidence>
<evidence type="ECO:0000256" key="2">
    <source>
        <dbReference type="ARBA" id="ARBA00022692"/>
    </source>
</evidence>
<protein>
    <recommendedName>
        <fullName evidence="8">ABC transmembrane type-1 domain-containing protein</fullName>
    </recommendedName>
</protein>
<keyword evidence="10" id="KW-1185">Reference proteome</keyword>
<dbReference type="Gene3D" id="1.20.1560.10">
    <property type="entry name" value="ABC transporter type 1, transmembrane domain"/>
    <property type="match status" value="1"/>
</dbReference>
<evidence type="ECO:0000313" key="9">
    <source>
        <dbReference type="EMBL" id="KAK7041946.1"/>
    </source>
</evidence>
<reference evidence="9 10" key="1">
    <citation type="submission" date="2024-01" db="EMBL/GenBank/DDBJ databases">
        <title>A draft genome for a cacao thread blight-causing isolate of Paramarasmius palmivorus.</title>
        <authorList>
            <person name="Baruah I.K."/>
            <person name="Bukari Y."/>
            <person name="Amoako-Attah I."/>
            <person name="Meinhardt L.W."/>
            <person name="Bailey B.A."/>
            <person name="Cohen S.P."/>
        </authorList>
    </citation>
    <scope>NUCLEOTIDE SEQUENCE [LARGE SCALE GENOMIC DNA]</scope>
    <source>
        <strain evidence="9 10">GH-12</strain>
    </source>
</reference>
<evidence type="ECO:0000313" key="10">
    <source>
        <dbReference type="Proteomes" id="UP001383192"/>
    </source>
</evidence>
<evidence type="ECO:0000256" key="3">
    <source>
        <dbReference type="ARBA" id="ARBA00022741"/>
    </source>
</evidence>
<organism evidence="9 10">
    <name type="scientific">Paramarasmius palmivorus</name>
    <dbReference type="NCBI Taxonomy" id="297713"/>
    <lineage>
        <taxon>Eukaryota</taxon>
        <taxon>Fungi</taxon>
        <taxon>Dikarya</taxon>
        <taxon>Basidiomycota</taxon>
        <taxon>Agaricomycotina</taxon>
        <taxon>Agaricomycetes</taxon>
        <taxon>Agaricomycetidae</taxon>
        <taxon>Agaricales</taxon>
        <taxon>Marasmiineae</taxon>
        <taxon>Marasmiaceae</taxon>
        <taxon>Paramarasmius</taxon>
    </lineage>
</organism>
<dbReference type="Proteomes" id="UP001383192">
    <property type="component" value="Unassembled WGS sequence"/>
</dbReference>
<feature type="transmembrane region" description="Helical" evidence="7">
    <location>
        <begin position="281"/>
        <end position="301"/>
    </location>
</feature>
<dbReference type="Pfam" id="PF00664">
    <property type="entry name" value="ABC_membrane"/>
    <property type="match status" value="1"/>
</dbReference>
<dbReference type="InterPro" id="IPR036640">
    <property type="entry name" value="ABC1_TM_sf"/>
</dbReference>
<dbReference type="InterPro" id="IPR011527">
    <property type="entry name" value="ABC1_TM_dom"/>
</dbReference>
<dbReference type="PANTHER" id="PTHR24223">
    <property type="entry name" value="ATP-BINDING CASSETTE SUB-FAMILY C"/>
    <property type="match status" value="1"/>
</dbReference>
<feature type="transmembrane region" description="Helical" evidence="7">
    <location>
        <begin position="172"/>
        <end position="191"/>
    </location>
</feature>
<keyword evidence="1" id="KW-0813">Transport</keyword>
<feature type="domain" description="ABC transmembrane type-1" evidence="8">
    <location>
        <begin position="288"/>
        <end position="520"/>
    </location>
</feature>
<feature type="transmembrane region" description="Helical" evidence="7">
    <location>
        <begin position="321"/>
        <end position="341"/>
    </location>
</feature>
<keyword evidence="3" id="KW-0547">Nucleotide-binding</keyword>
<dbReference type="GO" id="GO:0005524">
    <property type="term" value="F:ATP binding"/>
    <property type="evidence" value="ECO:0007669"/>
    <property type="project" value="UniProtKB-KW"/>
</dbReference>
<keyword evidence="5 7" id="KW-1133">Transmembrane helix</keyword>
<dbReference type="PANTHER" id="PTHR24223:SF356">
    <property type="entry name" value="ATP-BINDING CASSETTE TRANSPORTER ABC4"/>
    <property type="match status" value="1"/>
</dbReference>
<feature type="transmembrane region" description="Helical" evidence="7">
    <location>
        <begin position="12"/>
        <end position="31"/>
    </location>
</feature>
<evidence type="ECO:0000256" key="6">
    <source>
        <dbReference type="ARBA" id="ARBA00023136"/>
    </source>
</evidence>
<dbReference type="PROSITE" id="PS50929">
    <property type="entry name" value="ABC_TM1F"/>
    <property type="match status" value="1"/>
</dbReference>
<accession>A0AAW0CTV1</accession>
<dbReference type="InterPro" id="IPR050173">
    <property type="entry name" value="ABC_transporter_C-like"/>
</dbReference>
<feature type="transmembrane region" description="Helical" evidence="7">
    <location>
        <begin position="70"/>
        <end position="89"/>
    </location>
</feature>
<feature type="transmembrane region" description="Helical" evidence="7">
    <location>
        <begin position="134"/>
        <end position="152"/>
    </location>
</feature>
<proteinExistence type="predicted"/>
<keyword evidence="6 7" id="KW-0472">Membrane</keyword>
<dbReference type="CDD" id="cd18596">
    <property type="entry name" value="ABC_6TM_VMR1_D1_like"/>
    <property type="match status" value="1"/>
</dbReference>
<dbReference type="GO" id="GO:0140359">
    <property type="term" value="F:ABC-type transporter activity"/>
    <property type="evidence" value="ECO:0007669"/>
    <property type="project" value="InterPro"/>
</dbReference>
<evidence type="ECO:0000256" key="1">
    <source>
        <dbReference type="ARBA" id="ARBA00022448"/>
    </source>
</evidence>
<dbReference type="EMBL" id="JAYKXP010000031">
    <property type="protein sequence ID" value="KAK7041946.1"/>
    <property type="molecule type" value="Genomic_DNA"/>
</dbReference>
<keyword evidence="2 7" id="KW-0812">Transmembrane</keyword>
<dbReference type="AlphaFoldDB" id="A0AAW0CTV1"/>
<sequence>MGVERFFGDTLLIPPYAAFLSLALLLFHWSVKGLSKRRSPIRLEDAEVELSLNEHVSTIRVVAPGRVITLFWWLRVAGCLGLLGLSLASRWYSGAHESEASVPAVPESALVFCFLYTTLLAAIPLIVKKDSTLVALHRNIVLLVTLAVYSYRDVYPLLTYTKEPMDRADGPLLWVKIGLLVPVAVVIPLFTPRQDYLSAQREANPEQVASLASLFTYAFLDRVIFSAYKNPKFTDKSLPTLADYDAAHYLKSQSFGNLDRFSGAKRSHIFWGMMKTFRWDYASLLMVSLVDMVTALASPVAINRLLNYIEKGGEGAVIRPWFWIALLFTGPFVHSLATNRYEFIASRLSVRVEAILTQLIFEHSLRIRPQSEKSVQGQDPKQKDSMIGKMNNLITTDLANVIAARDFPKLLVQVPLRIALTIFFLYEVLGWSAFVALAVIIVCMPIPGLVGKTMHYYQKEKMKRTDGRVSRVVEAVNLMRMIKLLGWERKMQKEIHEKRVEEMKWSWKLTLFTVPVNVTK</sequence>
<evidence type="ECO:0000256" key="5">
    <source>
        <dbReference type="ARBA" id="ARBA00022989"/>
    </source>
</evidence>
<feature type="transmembrane region" description="Helical" evidence="7">
    <location>
        <begin position="432"/>
        <end position="454"/>
    </location>
</feature>
<keyword evidence="4" id="KW-0067">ATP-binding</keyword>
<evidence type="ECO:0000256" key="7">
    <source>
        <dbReference type="SAM" id="Phobius"/>
    </source>
</evidence>
<name>A0AAW0CTV1_9AGAR</name>
<evidence type="ECO:0000256" key="4">
    <source>
        <dbReference type="ARBA" id="ARBA00022840"/>
    </source>
</evidence>
<feature type="transmembrane region" description="Helical" evidence="7">
    <location>
        <begin position="109"/>
        <end position="127"/>
    </location>
</feature>
<gene>
    <name evidence="9" type="ORF">VNI00_008928</name>
</gene>